<evidence type="ECO:0008006" key="4">
    <source>
        <dbReference type="Google" id="ProtNLM"/>
    </source>
</evidence>
<keyword evidence="3" id="KW-1185">Reference proteome</keyword>
<organism evidence="2 3">
    <name type="scientific">Ancylostoma caninum</name>
    <name type="common">Dog hookworm</name>
    <dbReference type="NCBI Taxonomy" id="29170"/>
    <lineage>
        <taxon>Eukaryota</taxon>
        <taxon>Metazoa</taxon>
        <taxon>Ecdysozoa</taxon>
        <taxon>Nematoda</taxon>
        <taxon>Chromadorea</taxon>
        <taxon>Rhabditida</taxon>
        <taxon>Rhabditina</taxon>
        <taxon>Rhabditomorpha</taxon>
        <taxon>Strongyloidea</taxon>
        <taxon>Ancylostomatidae</taxon>
        <taxon>Ancylostomatinae</taxon>
        <taxon>Ancylostoma</taxon>
    </lineage>
</organism>
<gene>
    <name evidence="2" type="ORF">ANCCAN_20640</name>
</gene>
<name>A0A368FMS4_ANCCA</name>
<proteinExistence type="predicted"/>
<reference evidence="2 3" key="1">
    <citation type="submission" date="2014-10" db="EMBL/GenBank/DDBJ databases">
        <title>Draft genome of the hookworm Ancylostoma caninum.</title>
        <authorList>
            <person name="Mitreva M."/>
        </authorList>
    </citation>
    <scope>NUCLEOTIDE SEQUENCE [LARGE SCALE GENOMIC DNA]</scope>
    <source>
        <strain evidence="2 3">Baltimore</strain>
    </source>
</reference>
<keyword evidence="1" id="KW-0175">Coiled coil</keyword>
<comment type="caution">
    <text evidence="2">The sequence shown here is derived from an EMBL/GenBank/DDBJ whole genome shotgun (WGS) entry which is preliminary data.</text>
</comment>
<sequence>MPDPTGEGRRGRYKSANFSDEENRRLVRWLVDNFEEYQGLSGGGSRTERGSVKENFHCVWAERISALGHSRRTPMQIAEKIRKNLTKCRNYITALRRNQTATGGGPPSPLPHLPAYLDPLVARLRREESIVGYEGGREYHGGSGELPVNRAEEPVILEEAEPHEVDEIAAEQLGDAVDENENIPRGEPSGTRRMTLPTLRKKYLLKELQVAEVQLEKEKKLLELATIMLEKQKNR</sequence>
<dbReference type="EMBL" id="JOJR01000905">
    <property type="protein sequence ID" value="RCN33531.1"/>
    <property type="molecule type" value="Genomic_DNA"/>
</dbReference>
<accession>A0A368FMS4</accession>
<evidence type="ECO:0000313" key="2">
    <source>
        <dbReference type="EMBL" id="RCN33531.1"/>
    </source>
</evidence>
<evidence type="ECO:0000313" key="3">
    <source>
        <dbReference type="Proteomes" id="UP000252519"/>
    </source>
</evidence>
<evidence type="ECO:0000256" key="1">
    <source>
        <dbReference type="SAM" id="Coils"/>
    </source>
</evidence>
<dbReference type="Proteomes" id="UP000252519">
    <property type="component" value="Unassembled WGS sequence"/>
</dbReference>
<feature type="coiled-coil region" evidence="1">
    <location>
        <begin position="205"/>
        <end position="235"/>
    </location>
</feature>
<dbReference type="AlphaFoldDB" id="A0A368FMS4"/>
<protein>
    <recommendedName>
        <fullName evidence="4">Regulatory protein zeste</fullName>
    </recommendedName>
</protein>